<protein>
    <submittedName>
        <fullName evidence="1">Uncharacterized protein</fullName>
    </submittedName>
</protein>
<organism evidence="1 2">
    <name type="scientific">Mycobacterium phage KingVeVeVe</name>
    <dbReference type="NCBI Taxonomy" id="1471544"/>
    <lineage>
        <taxon>Viruses</taxon>
        <taxon>Duplodnaviria</taxon>
        <taxon>Heunggongvirae</taxon>
        <taxon>Uroviricota</taxon>
        <taxon>Caudoviricetes</taxon>
        <taxon>Bclasvirinae</taxon>
        <taxon>Pegunavirus</taxon>
        <taxon>Pegunavirus soto</taxon>
    </lineage>
</organism>
<dbReference type="EMBL" id="KJ538723">
    <property type="protein sequence ID" value="AHY84357.1"/>
    <property type="molecule type" value="Genomic_DNA"/>
</dbReference>
<reference evidence="1 2" key="1">
    <citation type="submission" date="2014-03" db="EMBL/GenBank/DDBJ databases">
        <authorList>
            <person name="Barber N.R."/>
            <person name="Francolini R.D."/>
            <person name="Gray A.J."/>
            <person name="Hamilton K."/>
            <person name="Jung E."/>
            <person name="Killpatrick M.S."/>
            <person name="Le T.M."/>
            <person name="Lin R."/>
            <person name="Morris L.Y."/>
            <person name="O'Neil L.P."/>
            <person name="Pederson E.N."/>
            <person name="Sepehri B.F."/>
            <person name="Shaffer R.A."/>
            <person name="Sridharan P.S."/>
            <person name="Tseng L."/>
            <person name="Williams L.H."/>
            <person name="Cohen L.B."/>
            <person name="Ahrens K.J."/>
            <person name="Braun M.A."/>
            <person name="Jarvik J."/>
            <person name="Lopez A.J."/>
            <person name="Bradley K.W."/>
            <person name="Clarke D.Q."/>
            <person name="Lewis M.F."/>
            <person name="Barker L.P."/>
            <person name="Bailey C."/>
            <person name="Asai D.J."/>
            <person name="Garber M.L."/>
            <person name="Bowman C.A."/>
            <person name="Russell D.A."/>
            <person name="Pope W.H."/>
            <person name="Jacobs-Sera D."/>
            <person name="Hendrix R.W."/>
            <person name="Hatfull G.F."/>
        </authorList>
    </citation>
    <scope>NUCLEOTIDE SEQUENCE [LARGE SCALE GENOMIC DNA]</scope>
</reference>
<evidence type="ECO:0000313" key="2">
    <source>
        <dbReference type="Proteomes" id="UP000024436"/>
    </source>
</evidence>
<evidence type="ECO:0000313" key="1">
    <source>
        <dbReference type="EMBL" id="AHY84357.1"/>
    </source>
</evidence>
<accession>A0A023ZXL3</accession>
<dbReference type="Proteomes" id="UP000024436">
    <property type="component" value="Segment"/>
</dbReference>
<proteinExistence type="predicted"/>
<name>A0A023ZXL3_9CAUD</name>
<gene>
    <name evidence="1" type="primary">88</name>
    <name evidence="1" type="ORF">PBI_KINGVEVEVE_88</name>
</gene>
<sequence length="61" mass="6485">MSATNLVPDLVAVMSAGRHARALLIAKQPTPNYEGRHRAPEVEPPVRVGSVWAKAIGGGPW</sequence>